<dbReference type="Proteomes" id="UP001239397">
    <property type="component" value="Chromosome"/>
</dbReference>
<evidence type="ECO:0000313" key="3">
    <source>
        <dbReference type="Proteomes" id="UP001239397"/>
    </source>
</evidence>
<name>A0A9Y2JR16_9PSEU</name>
<reference evidence="2 3" key="1">
    <citation type="submission" date="2023-06" db="EMBL/GenBank/DDBJ databases">
        <authorList>
            <person name="Oyuntsetseg B."/>
            <person name="Kim S.B."/>
        </authorList>
    </citation>
    <scope>NUCLEOTIDE SEQUENCE [LARGE SCALE GENOMIC DNA]</scope>
    <source>
        <strain evidence="2 3">4-36</strain>
    </source>
</reference>
<protein>
    <submittedName>
        <fullName evidence="2">Class I SAM-dependent methyltransferase</fullName>
        <ecNumber evidence="2">2.1.-.-</ecNumber>
    </submittedName>
</protein>
<keyword evidence="3" id="KW-1185">Reference proteome</keyword>
<dbReference type="Gene3D" id="3.40.50.150">
    <property type="entry name" value="Vaccinia Virus protein VP39"/>
    <property type="match status" value="1"/>
</dbReference>
<evidence type="ECO:0000313" key="2">
    <source>
        <dbReference type="EMBL" id="WIY01927.1"/>
    </source>
</evidence>
<organism evidence="2 3">
    <name type="scientific">Amycolatopsis mongoliensis</name>
    <dbReference type="NCBI Taxonomy" id="715475"/>
    <lineage>
        <taxon>Bacteria</taxon>
        <taxon>Bacillati</taxon>
        <taxon>Actinomycetota</taxon>
        <taxon>Actinomycetes</taxon>
        <taxon>Pseudonocardiales</taxon>
        <taxon>Pseudonocardiaceae</taxon>
        <taxon>Amycolatopsis</taxon>
    </lineage>
</organism>
<evidence type="ECO:0000259" key="1">
    <source>
        <dbReference type="Pfam" id="PF13649"/>
    </source>
</evidence>
<dbReference type="Pfam" id="PF13649">
    <property type="entry name" value="Methyltransf_25"/>
    <property type="match status" value="1"/>
</dbReference>
<dbReference type="EC" id="2.1.-.-" evidence="2"/>
<dbReference type="GO" id="GO:0008168">
    <property type="term" value="F:methyltransferase activity"/>
    <property type="evidence" value="ECO:0007669"/>
    <property type="project" value="UniProtKB-KW"/>
</dbReference>
<gene>
    <name evidence="2" type="ORF">QRX60_49335</name>
</gene>
<proteinExistence type="predicted"/>
<dbReference type="GO" id="GO:0032259">
    <property type="term" value="P:methylation"/>
    <property type="evidence" value="ECO:0007669"/>
    <property type="project" value="UniProtKB-KW"/>
</dbReference>
<dbReference type="KEGG" id="amog:QRX60_49335"/>
<dbReference type="RefSeq" id="WP_285998362.1">
    <property type="nucleotide sequence ID" value="NZ_CP127295.1"/>
</dbReference>
<dbReference type="CDD" id="cd02440">
    <property type="entry name" value="AdoMet_MTases"/>
    <property type="match status" value="1"/>
</dbReference>
<sequence>MAEELTRRERPTMADKGGQVWEAYWTDLPDRTGAAFWDCEPADGAAAHAELFKAHFDPALPLVDLGCGNGTQTKYLAGLYDRVVGVDIAEAALNRARRENAADNASYELLDVLDDASVAAFRERYGDVNIYLSGVIHQLPVEKRVACARNLAVLAGARGCVFNQELTPASYTYMQQLIADPANDLPKLERVSIYFGIGLQPAAGEAELETVYELGGLTVVDGGELLLRTTETLPDGSGLDLPTHYVIARASGS</sequence>
<dbReference type="EMBL" id="CP127295">
    <property type="protein sequence ID" value="WIY01927.1"/>
    <property type="molecule type" value="Genomic_DNA"/>
</dbReference>
<accession>A0A9Y2JR16</accession>
<dbReference type="InterPro" id="IPR041698">
    <property type="entry name" value="Methyltransf_25"/>
</dbReference>
<dbReference type="AlphaFoldDB" id="A0A9Y2JR16"/>
<dbReference type="SUPFAM" id="SSF53335">
    <property type="entry name" value="S-adenosyl-L-methionine-dependent methyltransferases"/>
    <property type="match status" value="1"/>
</dbReference>
<keyword evidence="2" id="KW-0808">Transferase</keyword>
<feature type="domain" description="Methyltransferase" evidence="1">
    <location>
        <begin position="63"/>
        <end position="152"/>
    </location>
</feature>
<keyword evidence="2" id="KW-0489">Methyltransferase</keyword>
<dbReference type="InterPro" id="IPR029063">
    <property type="entry name" value="SAM-dependent_MTases_sf"/>
</dbReference>